<protein>
    <submittedName>
        <fullName evidence="2">Glycosyltransferase</fullName>
    </submittedName>
</protein>
<dbReference type="InterPro" id="IPR050834">
    <property type="entry name" value="Glycosyltransf_2"/>
</dbReference>
<sequence length="316" mass="34918">MDSSPSHATRPVIVLLSTYDGARFLDAQLESLVDQSHRSWSLIWRDDGSSDDSRHRVRAFVDAARIDATDRTDGRHLGITASFWALLCHAAARAEAEGAIVAFADQDDVWLADKLARAVAALGEVDPDVPALYCARQRLVDAQLRDLGLSPDYGDLPGFPDALTQNVATGCTVALNPAAVALLRRTRPPLGTLHDWWAYLIVTAAGGRMVVDPEPVVLYRQHPDNAVGAPSSWLRRAIAALRRGPGAFMTTFRVHVEALVAHRALLDASSGRIVMRLSRSLRRGRLSRILTLARRPRLRRRTRSETLLFRLWFVLG</sequence>
<dbReference type="InterPro" id="IPR001173">
    <property type="entry name" value="Glyco_trans_2-like"/>
</dbReference>
<dbReference type="InterPro" id="IPR029044">
    <property type="entry name" value="Nucleotide-diphossugar_trans"/>
</dbReference>
<comment type="caution">
    <text evidence="2">The sequence shown here is derived from an EMBL/GenBank/DDBJ whole genome shotgun (WGS) entry which is preliminary data.</text>
</comment>
<dbReference type="PANTHER" id="PTHR43685">
    <property type="entry name" value="GLYCOSYLTRANSFERASE"/>
    <property type="match status" value="1"/>
</dbReference>
<dbReference type="PANTHER" id="PTHR43685:SF2">
    <property type="entry name" value="GLYCOSYLTRANSFERASE 2-LIKE DOMAIN-CONTAINING PROTEIN"/>
    <property type="match status" value="1"/>
</dbReference>
<evidence type="ECO:0000313" key="3">
    <source>
        <dbReference type="Proteomes" id="UP000565205"/>
    </source>
</evidence>
<keyword evidence="2" id="KW-0808">Transferase</keyword>
<reference evidence="2 3" key="1">
    <citation type="submission" date="2020-06" db="EMBL/GenBank/DDBJ databases">
        <title>Description of novel acetic acid bacteria.</title>
        <authorList>
            <person name="Sombolestani A."/>
        </authorList>
    </citation>
    <scope>NUCLEOTIDE SEQUENCE [LARGE SCALE GENOMIC DNA]</scope>
    <source>
        <strain evidence="2 3">LMG 26838</strain>
    </source>
</reference>
<dbReference type="AlphaFoldDB" id="A0A850NMD5"/>
<feature type="domain" description="Glycosyltransferase 2-like" evidence="1">
    <location>
        <begin position="14"/>
        <end position="129"/>
    </location>
</feature>
<dbReference type="Pfam" id="PF00535">
    <property type="entry name" value="Glycos_transf_2"/>
    <property type="match status" value="1"/>
</dbReference>
<dbReference type="Proteomes" id="UP000565205">
    <property type="component" value="Unassembled WGS sequence"/>
</dbReference>
<accession>A0A850NMD5</accession>
<dbReference type="Gene3D" id="3.90.550.10">
    <property type="entry name" value="Spore Coat Polysaccharide Biosynthesis Protein SpsA, Chain A"/>
    <property type="match status" value="1"/>
</dbReference>
<dbReference type="SUPFAM" id="SSF53448">
    <property type="entry name" value="Nucleotide-diphospho-sugar transferases"/>
    <property type="match status" value="1"/>
</dbReference>
<gene>
    <name evidence="2" type="ORF">HUK83_07015</name>
</gene>
<evidence type="ECO:0000259" key="1">
    <source>
        <dbReference type="Pfam" id="PF00535"/>
    </source>
</evidence>
<evidence type="ECO:0000313" key="2">
    <source>
        <dbReference type="EMBL" id="NVN30084.1"/>
    </source>
</evidence>
<organism evidence="2 3">
    <name type="scientific">Endobacter medicaginis</name>
    <dbReference type="NCBI Taxonomy" id="1181271"/>
    <lineage>
        <taxon>Bacteria</taxon>
        <taxon>Pseudomonadati</taxon>
        <taxon>Pseudomonadota</taxon>
        <taxon>Alphaproteobacteria</taxon>
        <taxon>Acetobacterales</taxon>
        <taxon>Acetobacteraceae</taxon>
        <taxon>Endobacter</taxon>
    </lineage>
</organism>
<dbReference type="EMBL" id="JABXXQ010000102">
    <property type="protein sequence ID" value="NVN30084.1"/>
    <property type="molecule type" value="Genomic_DNA"/>
</dbReference>
<proteinExistence type="predicted"/>
<dbReference type="GO" id="GO:0016740">
    <property type="term" value="F:transferase activity"/>
    <property type="evidence" value="ECO:0007669"/>
    <property type="project" value="UniProtKB-KW"/>
</dbReference>
<name>A0A850NMD5_9PROT</name>